<accession>A0A1U7NIV7</accession>
<dbReference type="GeneID" id="82201845"/>
<protein>
    <recommendedName>
        <fullName evidence="4">Cyclic nucleotide-binding domain-containing protein</fullName>
    </recommendedName>
</protein>
<dbReference type="OrthoDB" id="9774616at2"/>
<dbReference type="SUPFAM" id="SSF51206">
    <property type="entry name" value="cAMP-binding domain-like"/>
    <property type="match status" value="1"/>
</dbReference>
<gene>
    <name evidence="5" type="ORF">BO222_01115</name>
</gene>
<dbReference type="InterPro" id="IPR036390">
    <property type="entry name" value="WH_DNA-bd_sf"/>
</dbReference>
<dbReference type="InterPro" id="IPR014710">
    <property type="entry name" value="RmlC-like_jellyroll"/>
</dbReference>
<name>A0A1U7NIV7_9FIRM</name>
<dbReference type="AlphaFoldDB" id="A0A1U7NIV7"/>
<keyword evidence="2" id="KW-0238">DNA-binding</keyword>
<dbReference type="RefSeq" id="WP_075817622.1">
    <property type="nucleotide sequence ID" value="NZ_CAJUTZ010000081.1"/>
</dbReference>
<evidence type="ECO:0000313" key="6">
    <source>
        <dbReference type="Proteomes" id="UP000186341"/>
    </source>
</evidence>
<organism evidence="5 6">
    <name type="scientific">Ileibacterium valens</name>
    <dbReference type="NCBI Taxonomy" id="1862668"/>
    <lineage>
        <taxon>Bacteria</taxon>
        <taxon>Bacillati</taxon>
        <taxon>Bacillota</taxon>
        <taxon>Erysipelotrichia</taxon>
        <taxon>Erysipelotrichales</taxon>
        <taxon>Erysipelotrichaceae</taxon>
        <taxon>Ileibacterium</taxon>
    </lineage>
</organism>
<keyword evidence="1" id="KW-0805">Transcription regulation</keyword>
<dbReference type="Proteomes" id="UP000186341">
    <property type="component" value="Unassembled WGS sequence"/>
</dbReference>
<evidence type="ECO:0000259" key="4">
    <source>
        <dbReference type="PROSITE" id="PS50042"/>
    </source>
</evidence>
<reference evidence="5 6" key="1">
    <citation type="submission" date="2016-11" db="EMBL/GenBank/DDBJ databases">
        <title>Description of two novel members of the family Erysipelotrichaceae: Ileibacterium lipovorans gen. nov., sp. nov. and Dubosiella newyorkensis, gen. nov., sp. nov.</title>
        <authorList>
            <person name="Cox L.M."/>
            <person name="Sohn J."/>
            <person name="Tyrrell K.L."/>
            <person name="Citron D.M."/>
            <person name="Lawson P.A."/>
            <person name="Patel N.B."/>
            <person name="Iizumi T."/>
            <person name="Perez-Perez G.I."/>
            <person name="Goldstein E.J."/>
            <person name="Blaser M.J."/>
        </authorList>
    </citation>
    <scope>NUCLEOTIDE SEQUENCE [LARGE SCALE GENOMIC DNA]</scope>
    <source>
        <strain evidence="5 6">NYU-BL-A3</strain>
    </source>
</reference>
<comment type="caution">
    <text evidence="5">The sequence shown here is derived from an EMBL/GenBank/DDBJ whole genome shotgun (WGS) entry which is preliminary data.</text>
</comment>
<keyword evidence="6" id="KW-1185">Reference proteome</keyword>
<evidence type="ECO:0000313" key="5">
    <source>
        <dbReference type="EMBL" id="OLU42732.1"/>
    </source>
</evidence>
<feature type="domain" description="Cyclic nucleotide-binding" evidence="4">
    <location>
        <begin position="9"/>
        <end position="114"/>
    </location>
</feature>
<dbReference type="SUPFAM" id="SSF46785">
    <property type="entry name" value="Winged helix' DNA-binding domain"/>
    <property type="match status" value="1"/>
</dbReference>
<dbReference type="InterPro" id="IPR012318">
    <property type="entry name" value="HTH_CRP"/>
</dbReference>
<dbReference type="PROSITE" id="PS50042">
    <property type="entry name" value="CNMP_BINDING_3"/>
    <property type="match status" value="1"/>
</dbReference>
<dbReference type="CDD" id="cd00038">
    <property type="entry name" value="CAP_ED"/>
    <property type="match status" value="1"/>
</dbReference>
<evidence type="ECO:0000256" key="2">
    <source>
        <dbReference type="ARBA" id="ARBA00023125"/>
    </source>
</evidence>
<dbReference type="Pfam" id="PF00027">
    <property type="entry name" value="cNMP_binding"/>
    <property type="match status" value="1"/>
</dbReference>
<dbReference type="InterPro" id="IPR018490">
    <property type="entry name" value="cNMP-bd_dom_sf"/>
</dbReference>
<dbReference type="GO" id="GO:0003677">
    <property type="term" value="F:DNA binding"/>
    <property type="evidence" value="ECO:0007669"/>
    <property type="project" value="UniProtKB-KW"/>
</dbReference>
<keyword evidence="3" id="KW-0804">Transcription</keyword>
<evidence type="ECO:0000256" key="3">
    <source>
        <dbReference type="ARBA" id="ARBA00023163"/>
    </source>
</evidence>
<dbReference type="Pfam" id="PF13545">
    <property type="entry name" value="HTH_Crp_2"/>
    <property type="match status" value="1"/>
</dbReference>
<dbReference type="Gene3D" id="2.60.120.10">
    <property type="entry name" value="Jelly Rolls"/>
    <property type="match status" value="1"/>
</dbReference>
<dbReference type="EMBL" id="MPJW01000040">
    <property type="protein sequence ID" value="OLU42732.1"/>
    <property type="molecule type" value="Genomic_DNA"/>
</dbReference>
<dbReference type="InterPro" id="IPR000595">
    <property type="entry name" value="cNMP-bd_dom"/>
</dbReference>
<proteinExistence type="predicted"/>
<sequence length="231" mass="26770">MITFDTIRFFQNLSKEDLMIALSRLKIQHEVIPKGRSIFHSGNSRDEFAIILSGMAAAEEYGLNEERILLFTVSDQDLLIDSSILHSEPWKIEFRTMTPVTIIRMNFQALRSPINRLEQLLLDRVYEGLIHNARKINRKILLISLPNLRMKILCYLCLIRQEVPYAHPHEIFEIPLDRASMANYLNTDRSALSKELGKLLHEGIIDFEKNRFSLHINADKYLESAGGSFTR</sequence>
<dbReference type="GO" id="GO:0006355">
    <property type="term" value="P:regulation of DNA-templated transcription"/>
    <property type="evidence" value="ECO:0007669"/>
    <property type="project" value="InterPro"/>
</dbReference>
<evidence type="ECO:0000256" key="1">
    <source>
        <dbReference type="ARBA" id="ARBA00023015"/>
    </source>
</evidence>